<dbReference type="AlphaFoldDB" id="Q2K637"/>
<dbReference type="EMBL" id="CP000133">
    <property type="protein sequence ID" value="ABC91699.1"/>
    <property type="molecule type" value="Genomic_DNA"/>
</dbReference>
<accession>Q2K637</accession>
<name>Q2K637_RHIEC</name>
<dbReference type="KEGG" id="ret:RHE_CH02932"/>
<reference evidence="1 2" key="1">
    <citation type="journal article" date="2006" name="Proc. Natl. Acad. Sci. U.S.A.">
        <title>The partitioned Rhizobium etli genome: genetic and metabolic redundancy in seven interacting replicons.</title>
        <authorList>
            <person name="Gonzalez V."/>
            <person name="Santamaria R.I."/>
            <person name="Bustos P."/>
            <person name="Hernandez-Gonzalez I."/>
            <person name="Medrano-Soto A."/>
            <person name="Moreno-Hagelsieb G."/>
            <person name="Janga S.C."/>
            <person name="Ramirez M.A."/>
            <person name="Jimenez-Jacinto V."/>
            <person name="Collado-Vides J."/>
            <person name="Davila G."/>
        </authorList>
    </citation>
    <scope>NUCLEOTIDE SEQUENCE [LARGE SCALE GENOMIC DNA]</scope>
    <source>
        <strain evidence="2">ATCC 51251 / DSM 11541 / JCM 21823 / NBRC 15573 / CFN 42</strain>
    </source>
</reference>
<sequence length="100" mass="10469">MFGAPPGAAAASIRTVVVRKDCRPLCEKFIVMPFKKVRGNIAPGEMRQASNSAAALRLAGAMAERLVGVAAYAVMVNMESGDISSPRVLCQYGEVADLAA</sequence>
<dbReference type="OrthoDB" id="7190345at2"/>
<dbReference type="HOGENOM" id="CLU_180797_0_0_5"/>
<evidence type="ECO:0000313" key="2">
    <source>
        <dbReference type="Proteomes" id="UP000001936"/>
    </source>
</evidence>
<keyword evidence="2" id="KW-1185">Reference proteome</keyword>
<dbReference type="Proteomes" id="UP000001936">
    <property type="component" value="Chromosome"/>
</dbReference>
<protein>
    <submittedName>
        <fullName evidence="1">Hypothetical conserved protein</fullName>
    </submittedName>
</protein>
<evidence type="ECO:0000313" key="1">
    <source>
        <dbReference type="EMBL" id="ABC91699.1"/>
    </source>
</evidence>
<dbReference type="eggNOG" id="ENOG50334E3">
    <property type="taxonomic scope" value="Bacteria"/>
</dbReference>
<proteinExistence type="predicted"/>
<organism evidence="1 2">
    <name type="scientific">Rhizobium etli (strain ATCC 51251 / DSM 11541 / JCM 21823 / NBRC 15573 / CFN 42)</name>
    <dbReference type="NCBI Taxonomy" id="347834"/>
    <lineage>
        <taxon>Bacteria</taxon>
        <taxon>Pseudomonadati</taxon>
        <taxon>Pseudomonadota</taxon>
        <taxon>Alphaproteobacteria</taxon>
        <taxon>Hyphomicrobiales</taxon>
        <taxon>Rhizobiaceae</taxon>
        <taxon>Rhizobium/Agrobacterium group</taxon>
        <taxon>Rhizobium</taxon>
    </lineage>
</organism>
<gene>
    <name evidence="1" type="ordered locus">RHE_CH02932</name>
</gene>